<dbReference type="HOGENOM" id="CLU_006524_7_0_1"/>
<dbReference type="PANTHER" id="PTHR31845:SF32">
    <property type="entry name" value="MISCELLANEOUS ZN(II)2CYS6 TRANSCRIPTION FACTOR (EUROFUNG)-RELATED"/>
    <property type="match status" value="1"/>
</dbReference>
<keyword evidence="5" id="KW-0539">Nucleus</keyword>
<dbReference type="EMBL" id="KB020821">
    <property type="protein sequence ID" value="ELA30024.1"/>
    <property type="molecule type" value="Genomic_DNA"/>
</dbReference>
<evidence type="ECO:0000256" key="2">
    <source>
        <dbReference type="ARBA" id="ARBA00023015"/>
    </source>
</evidence>
<accession>L2FUC2</accession>
<feature type="domain" description="Zn(2)-C6 fungal-type" evidence="7">
    <location>
        <begin position="32"/>
        <end position="62"/>
    </location>
</feature>
<feature type="compositionally biased region" description="Polar residues" evidence="6">
    <location>
        <begin position="157"/>
        <end position="167"/>
    </location>
</feature>
<evidence type="ECO:0000313" key="8">
    <source>
        <dbReference type="EMBL" id="ELA30024.1"/>
    </source>
</evidence>
<feature type="compositionally biased region" description="Low complexity" evidence="6">
    <location>
        <begin position="116"/>
        <end position="135"/>
    </location>
</feature>
<comment type="subcellular location">
    <subcellularLocation>
        <location evidence="1">Nucleus</location>
    </subcellularLocation>
</comment>
<dbReference type="GO" id="GO:0000976">
    <property type="term" value="F:transcription cis-regulatory region binding"/>
    <property type="evidence" value="ECO:0007669"/>
    <property type="project" value="TreeGrafter"/>
</dbReference>
<evidence type="ECO:0000259" key="7">
    <source>
        <dbReference type="PROSITE" id="PS00463"/>
    </source>
</evidence>
<feature type="compositionally biased region" description="Basic and acidic residues" evidence="6">
    <location>
        <begin position="1"/>
        <end position="10"/>
    </location>
</feature>
<feature type="compositionally biased region" description="Basic and acidic residues" evidence="6">
    <location>
        <begin position="136"/>
        <end position="146"/>
    </location>
</feature>
<dbReference type="PANTHER" id="PTHR31845">
    <property type="entry name" value="FINGER DOMAIN PROTEIN, PUTATIVE-RELATED"/>
    <property type="match status" value="1"/>
</dbReference>
<evidence type="ECO:0000256" key="4">
    <source>
        <dbReference type="ARBA" id="ARBA00023163"/>
    </source>
</evidence>
<dbReference type="AlphaFoldDB" id="L2FUC2"/>
<feature type="region of interest" description="Disordered" evidence="6">
    <location>
        <begin position="1"/>
        <end position="20"/>
    </location>
</feature>
<dbReference type="InterPro" id="IPR036864">
    <property type="entry name" value="Zn2-C6_fun-type_DNA-bd_sf"/>
</dbReference>
<dbReference type="PROSITE" id="PS00463">
    <property type="entry name" value="ZN2_CY6_FUNGAL_1"/>
    <property type="match status" value="1"/>
</dbReference>
<dbReference type="InterPro" id="IPR001138">
    <property type="entry name" value="Zn2Cys6_DnaBD"/>
</dbReference>
<reference evidence="8" key="1">
    <citation type="submission" date="2012-08" db="EMBL/GenBank/DDBJ databases">
        <title>Genome analysis of Colletotrichum orbiculare and Colletotrichum fructicola.</title>
        <authorList>
            <person name="Gan P.H.P."/>
            <person name="Ikeda K."/>
            <person name="Irieda H."/>
            <person name="Narusaka M."/>
            <person name="O'Connell R.J."/>
            <person name="Narusaka Y."/>
            <person name="Takano Y."/>
            <person name="Kubo Y."/>
            <person name="Shirasu K."/>
        </authorList>
    </citation>
    <scope>NUCLEOTIDE SEQUENCE</scope>
    <source>
        <strain evidence="8">Nara gc5</strain>
    </source>
</reference>
<keyword evidence="4" id="KW-0804">Transcription</keyword>
<dbReference type="InterPro" id="IPR051089">
    <property type="entry name" value="prtT"/>
</dbReference>
<proteinExistence type="predicted"/>
<feature type="region of interest" description="Disordered" evidence="6">
    <location>
        <begin position="116"/>
        <end position="177"/>
    </location>
</feature>
<protein>
    <submittedName>
        <fullName evidence="8">Zn 2cys6 transcription factor</fullName>
    </submittedName>
</protein>
<organism evidence="8">
    <name type="scientific">Colletotrichum fructicola (strain Nara gc5)</name>
    <name type="common">Anthracnose fungus</name>
    <name type="synonym">Colletotrichum gloeosporioides (strain Nara gc5)</name>
    <dbReference type="NCBI Taxonomy" id="1213859"/>
    <lineage>
        <taxon>Eukaryota</taxon>
        <taxon>Fungi</taxon>
        <taxon>Dikarya</taxon>
        <taxon>Ascomycota</taxon>
        <taxon>Pezizomycotina</taxon>
        <taxon>Sordariomycetes</taxon>
        <taxon>Hypocreomycetidae</taxon>
        <taxon>Glomerellales</taxon>
        <taxon>Glomerellaceae</taxon>
        <taxon>Colletotrichum</taxon>
        <taxon>Colletotrichum gloeosporioides species complex</taxon>
    </lineage>
</organism>
<evidence type="ECO:0000256" key="5">
    <source>
        <dbReference type="ARBA" id="ARBA00023242"/>
    </source>
</evidence>
<evidence type="ECO:0000256" key="6">
    <source>
        <dbReference type="SAM" id="MobiDB-lite"/>
    </source>
</evidence>
<keyword evidence="3" id="KW-0238">DNA-binding</keyword>
<dbReference type="Gene3D" id="4.10.240.10">
    <property type="entry name" value="Zn(2)-C6 fungal-type DNA-binding domain"/>
    <property type="match status" value="1"/>
</dbReference>
<dbReference type="GO" id="GO:0005634">
    <property type="term" value="C:nucleus"/>
    <property type="evidence" value="ECO:0007669"/>
    <property type="project" value="UniProtKB-SubCell"/>
</dbReference>
<dbReference type="GO" id="GO:0008270">
    <property type="term" value="F:zinc ion binding"/>
    <property type="evidence" value="ECO:0007669"/>
    <property type="project" value="InterPro"/>
</dbReference>
<name>L2FUC2_COLFN</name>
<sequence>MPTGDIHGDAGPHPAGAAGGGGGGIAAPYGRACTNCSRAKCKCILRPAGGACERCHRLNKTCQPSNPQKKPPWSRTAQLEEKLDGLVTLLRQSGGRPELVDMANISGVVGGGGVAGVAASASSSSQDEASGAVDGRYADRGSRDDGAGVAGAARGTSLPTPTQTASPEGTGYGDGDDFLPSPDEAEALFESFRGQNLRYFPFLHFRPTMTARELRSEKPFLWICIMTVASRVASQQLALGTRVRQIVGQKLLVENERSIDYLLGLLVVLGWANHQLGNKPFMCLFCQIAIGLVFDLGLNKDPVDGMNPFLCWKAAQERADREKNGSTAPASLFLKNQQPRTMEQRRAVLTCYMVTSNVASFLGKMDPLRWTPHMDECLQILDSHVTVPSDQALVALVRMQLLKEEAGRLSWRPEVTYDATDGLRTPPSISTAPSSPSKKSPSPPKQTPASTRPDVARLDILYACLHAVKAWFEHFFTLPPAAYYAIPFTFFAQLSQCVIALYRLTIFEDPVWDRTSVRNTIDLIATLDEVGDRFMRVCSEAGLNIDVEEGNAFAKAVKTIRGLRGNWESTLGPFLSQCVIALYRLTIFEDPVWDRTSVRNTIDLIATLDEVGDRFMRVCSEAGLNIDVEEGNAFAKAVKTIRGLRGNWESTLGPFVNPAGGGGGCGAGSWRGGAGGGGRGGGAGAVWDGFDGQPVVYGHLYAV</sequence>
<gene>
    <name evidence="8" type="ORF">CGGC5_9645</name>
</gene>
<evidence type="ECO:0000256" key="3">
    <source>
        <dbReference type="ARBA" id="ARBA00023125"/>
    </source>
</evidence>
<feature type="region of interest" description="Disordered" evidence="6">
    <location>
        <begin position="418"/>
        <end position="451"/>
    </location>
</feature>
<evidence type="ECO:0000256" key="1">
    <source>
        <dbReference type="ARBA" id="ARBA00004123"/>
    </source>
</evidence>
<dbReference type="GO" id="GO:0000981">
    <property type="term" value="F:DNA-binding transcription factor activity, RNA polymerase II-specific"/>
    <property type="evidence" value="ECO:0007669"/>
    <property type="project" value="InterPro"/>
</dbReference>
<feature type="compositionally biased region" description="Low complexity" evidence="6">
    <location>
        <begin position="425"/>
        <end position="440"/>
    </location>
</feature>
<keyword evidence="2" id="KW-0805">Transcription regulation</keyword>
<dbReference type="STRING" id="1213859.L2FUC2"/>